<organism evidence="1 2">
    <name type="scientific">Podospora comata</name>
    <dbReference type="NCBI Taxonomy" id="48703"/>
    <lineage>
        <taxon>Eukaryota</taxon>
        <taxon>Fungi</taxon>
        <taxon>Dikarya</taxon>
        <taxon>Ascomycota</taxon>
        <taxon>Pezizomycotina</taxon>
        <taxon>Sordariomycetes</taxon>
        <taxon>Sordariomycetidae</taxon>
        <taxon>Sordariales</taxon>
        <taxon>Podosporaceae</taxon>
        <taxon>Podospora</taxon>
    </lineage>
</organism>
<name>A0ABY6RUQ8_PODCO</name>
<protein>
    <submittedName>
        <fullName evidence="1">Uncharacterized protein</fullName>
    </submittedName>
</protein>
<keyword evidence="2" id="KW-1185">Reference proteome</keyword>
<accession>A0ABY6RUQ8</accession>
<reference evidence="1" key="1">
    <citation type="submission" date="2018-02" db="EMBL/GenBank/DDBJ databases">
        <authorList>
            <person name="Silar P."/>
        </authorList>
    </citation>
    <scope>NUCLEOTIDE SEQUENCE [LARGE SCALE GENOMIC DNA]</scope>
    <source>
        <strain evidence="1">T</strain>
    </source>
</reference>
<sequence>MASSIMSALEITSPLDDEAPITSQFSCQHHTMQPLEWHYVPADSNQGNSLIVAIWPTDTCYQGLQTMSLPNTMPTTSRPHRSRQLQESQLMTTALIHVPHCYLNVTSHTPASHHAPGLVERIGLPRSLVQGFLSTIALPSSTADVVGLNHHQHHHDAAADFELVTSAVPHIDDQDDWVFSRSLLADFTGFSEEAAATLSRQGRLCCWISVVLDGSSGVWDLHFVVHRVGVCVRNPSLSRTGACVRTVH</sequence>
<dbReference type="EMBL" id="LR026964">
    <property type="protein sequence ID" value="VBB72012.1"/>
    <property type="molecule type" value="Genomic_DNA"/>
</dbReference>
<proteinExistence type="predicted"/>
<evidence type="ECO:0000313" key="1">
    <source>
        <dbReference type="EMBL" id="VBB72012.1"/>
    </source>
</evidence>
<evidence type="ECO:0000313" key="2">
    <source>
        <dbReference type="Proteomes" id="UP000280685"/>
    </source>
</evidence>
<gene>
    <name evidence="1" type="ORF">PODCO_106110</name>
</gene>
<dbReference type="Proteomes" id="UP000280685">
    <property type="component" value="Chromosome 1"/>
</dbReference>